<name>A0ABQ4NH49_9RHOB</name>
<sequence>MTFFLPPSDPSVALEPRGPDRAPSTFMQGFAAAYRATNLEDNANFRVQRERTRVEEDLGQRVLDALGTDAVVAEMRRQGIAQADQFLERDVQRDLMLREYALKVARRAQRDGTPLLPDMDFSSEAVQQTVNDTLRREYQAAQDDLETLPPGSFLPQFGGAVVSGVADLRQAPFLILGGAAGGSAMRVIGREAAINMATEAATLPSQFAMAERLDIPDPSVSGQLAMAAAVGGIFAGVPIAAQRGLSYFRDRQSVPVTSARPAVESQAIADQVEDALATGREADIETLVEQFGPPRPPEWIERPPLVAEDTGLEGNTLRQDLERQIADLTRQVRPPKRPVANYVRSLGGIDPDGDFAAELRAIGVTNTRAPGLFRRGGRMDLDNIPSVEAEDALPGIGRLIPEENGYLARQQLIDVLGGEANGQRPDLDDMAEINRLQADLDMLDALDAIDTDLRAPRTEPEEGASGPFFPPSRVGDGRAVYGQASDWMRANGYHRLLSDAEMDEIASIVARRGGAIDDVIDQFLAREARHQIGERHGQTRGNDGAPRDALGDVREPGNRQGATDAGSDPTAVSARYAVADAATPPIYDDPLSPDARAYDEAVLTELRLADGFDDEVAELDEAEAFLAAVELCGGPRR</sequence>
<evidence type="ECO:0000313" key="3">
    <source>
        <dbReference type="Proteomes" id="UP000786693"/>
    </source>
</evidence>
<feature type="region of interest" description="Disordered" evidence="1">
    <location>
        <begin position="1"/>
        <end position="21"/>
    </location>
</feature>
<protein>
    <recommendedName>
        <fullName evidence="4">DdrB-like domain-containing protein</fullName>
    </recommendedName>
</protein>
<feature type="compositionally biased region" description="Basic and acidic residues" evidence="1">
    <location>
        <begin position="545"/>
        <end position="557"/>
    </location>
</feature>
<accession>A0ABQ4NH49</accession>
<evidence type="ECO:0008006" key="4">
    <source>
        <dbReference type="Google" id="ProtNLM"/>
    </source>
</evidence>
<feature type="region of interest" description="Disordered" evidence="1">
    <location>
        <begin position="532"/>
        <end position="570"/>
    </location>
</feature>
<evidence type="ECO:0000313" key="2">
    <source>
        <dbReference type="EMBL" id="GIT93744.1"/>
    </source>
</evidence>
<reference evidence="2 3" key="1">
    <citation type="submission" date="2021-05" db="EMBL/GenBank/DDBJ databases">
        <title>Bacteria Genome sequencing.</title>
        <authorList>
            <person name="Takabe Y."/>
            <person name="Nakajima Y."/>
            <person name="Suzuki S."/>
            <person name="Shiozaki T."/>
        </authorList>
    </citation>
    <scope>NUCLEOTIDE SEQUENCE [LARGE SCALE GENOMIC DNA]</scope>
    <source>
        <strain evidence="2 3">AI_62</strain>
    </source>
</reference>
<evidence type="ECO:0000256" key="1">
    <source>
        <dbReference type="SAM" id="MobiDB-lite"/>
    </source>
</evidence>
<gene>
    <name evidence="2" type="ORF">JANAI62_03670</name>
</gene>
<proteinExistence type="predicted"/>
<organism evidence="2 3">
    <name type="scientific">Jannaschia pagri</name>
    <dbReference type="NCBI Taxonomy" id="2829797"/>
    <lineage>
        <taxon>Bacteria</taxon>
        <taxon>Pseudomonadati</taxon>
        <taxon>Pseudomonadota</taxon>
        <taxon>Alphaproteobacteria</taxon>
        <taxon>Rhodobacterales</taxon>
        <taxon>Roseobacteraceae</taxon>
        <taxon>Jannaschia</taxon>
    </lineage>
</organism>
<feature type="region of interest" description="Disordered" evidence="1">
    <location>
        <begin position="456"/>
        <end position="476"/>
    </location>
</feature>
<keyword evidence="3" id="KW-1185">Reference proteome</keyword>
<comment type="caution">
    <text evidence="2">The sequence shown here is derived from an EMBL/GenBank/DDBJ whole genome shotgun (WGS) entry which is preliminary data.</text>
</comment>
<dbReference type="EMBL" id="BPFH01000001">
    <property type="protein sequence ID" value="GIT93744.1"/>
    <property type="molecule type" value="Genomic_DNA"/>
</dbReference>
<dbReference type="Proteomes" id="UP000786693">
    <property type="component" value="Unassembled WGS sequence"/>
</dbReference>